<accession>A0AAI8MIT6</accession>
<reference evidence="1 2" key="1">
    <citation type="journal article" date="2012" name="Microbes Environ.">
        <title>Complete genome sequence of Bradyrhizobium sp. S23321: insights into symbiosis evolution in soil oligotrophs.</title>
        <authorList>
            <person name="Okubo T."/>
            <person name="Tsukui T."/>
            <person name="Maita H."/>
            <person name="Okamoto S."/>
            <person name="Oshima K."/>
            <person name="Fujisawa T."/>
            <person name="Saito A."/>
            <person name="Futamata H."/>
            <person name="Hattori R."/>
            <person name="Shimomura Y."/>
            <person name="Haruta S."/>
            <person name="Morimoto S."/>
            <person name="Wang Y."/>
            <person name="Sakai Y."/>
            <person name="Hattori M."/>
            <person name="Aizawa S."/>
            <person name="Nagashima K.V.P."/>
            <person name="Masuda S."/>
            <person name="Hattori T."/>
            <person name="Yamashita A."/>
            <person name="Bao Z."/>
            <person name="Hayatsu M."/>
            <person name="Kajiya-Kanegae H."/>
            <person name="Yoshinaga I."/>
            <person name="Sakamoto K."/>
            <person name="Toyota K."/>
            <person name="Nakao M."/>
            <person name="Kohara M."/>
            <person name="Anda M."/>
            <person name="Niwa R."/>
            <person name="Jung-Hwan P."/>
            <person name="Sameshima-Saito R."/>
            <person name="Tokuda S."/>
            <person name="Yamamoto S."/>
            <person name="Yamamoto S."/>
            <person name="Yokoyama T."/>
            <person name="Akutsu T."/>
            <person name="Nakamura Y."/>
            <person name="Nakahira-Yanaka Y."/>
            <person name="Takada Hoshino Y."/>
            <person name="Hirakawa H."/>
            <person name="Mitsui H."/>
            <person name="Terasawa K."/>
            <person name="Itakura M."/>
            <person name="Sato S."/>
            <person name="Ikeda-Ohtsubo W."/>
            <person name="Sakakura N."/>
            <person name="Kaminuma E."/>
            <person name="Minamisawa K."/>
        </authorList>
    </citation>
    <scope>NUCLEOTIDE SEQUENCE [LARGE SCALE GENOMIC DNA]</scope>
    <source>
        <strain evidence="1 2">S23321</strain>
    </source>
</reference>
<sequence length="86" mass="9675">MPLEHEAVGTDPFVDREQTSARVDCARRVKGLDQSDKQFNSIVCHQKGPWRQAAEAKLRLTEESTEQEATERTLLAIHPGKFLSIA</sequence>
<dbReference type="AlphaFoldDB" id="A0AAI8MIT6"/>
<name>A0AAI8MIT6_9BRAD</name>
<dbReference type="EMBL" id="AP012279">
    <property type="protein sequence ID" value="BAL78975.1"/>
    <property type="molecule type" value="Genomic_DNA"/>
</dbReference>
<proteinExistence type="predicted"/>
<organism evidence="1 2">
    <name type="scientific">Bradyrhizobium cosmicum</name>
    <dbReference type="NCBI Taxonomy" id="1404864"/>
    <lineage>
        <taxon>Bacteria</taxon>
        <taxon>Pseudomonadati</taxon>
        <taxon>Pseudomonadota</taxon>
        <taxon>Alphaproteobacteria</taxon>
        <taxon>Hyphomicrobiales</taxon>
        <taxon>Nitrobacteraceae</taxon>
        <taxon>Bradyrhizobium</taxon>
    </lineage>
</organism>
<evidence type="ECO:0000313" key="2">
    <source>
        <dbReference type="Proteomes" id="UP000007886"/>
    </source>
</evidence>
<keyword evidence="2" id="KW-1185">Reference proteome</keyword>
<protein>
    <submittedName>
        <fullName evidence="1">Uncharacterized protein</fullName>
    </submittedName>
</protein>
<dbReference type="KEGG" id="brs:S23_57840"/>
<gene>
    <name evidence="1" type="ORF">S23_57840</name>
</gene>
<evidence type="ECO:0000313" key="1">
    <source>
        <dbReference type="EMBL" id="BAL78975.1"/>
    </source>
</evidence>
<dbReference type="Proteomes" id="UP000007886">
    <property type="component" value="Chromosome"/>
</dbReference>